<proteinExistence type="predicted"/>
<gene>
    <name evidence="4" type="ORF">P154DRAFT_610742</name>
</gene>
<dbReference type="AlphaFoldDB" id="A0A6A5WD45"/>
<feature type="compositionally biased region" description="Acidic residues" evidence="2">
    <location>
        <begin position="521"/>
        <end position="534"/>
    </location>
</feature>
<evidence type="ECO:0000313" key="5">
    <source>
        <dbReference type="Proteomes" id="UP000799779"/>
    </source>
</evidence>
<dbReference type="InterPro" id="IPR013083">
    <property type="entry name" value="Znf_RING/FYVE/PHD"/>
</dbReference>
<keyword evidence="5" id="KW-1185">Reference proteome</keyword>
<evidence type="ECO:0000259" key="3">
    <source>
        <dbReference type="PROSITE" id="PS50089"/>
    </source>
</evidence>
<dbReference type="InterPro" id="IPR037381">
    <property type="entry name" value="RFWD3"/>
</dbReference>
<sequence length="575" mass="66073">MSDPQHLVNPEITPTPSSSRADPGLDMDTLRQQFWAKIPDSKMKDFIRLCQVRWTIQMLNHVHMHDPYLLDDNFGDNRKIVRLLKNARNQLSMMVKCHMTVEGIDCWTLNRNATNDTEYVAAPECTDCELGSGRRNFHIAARNLLHLSIRENDSTQKAIYDLWDLWMETLGSDPAFDMDDDEGPATAESWNSLTRYQKRYFMQSFELSERAVNRWMQDIQWRGTEMLPENEQDRKRQQLNITAGECMHFLNLMNGARVATASVLESMNQEEATQSILESVQDVSSPHELQEKECPICCLEYEPNAGEGRAIKTTCQHVYCYDCFKTWVLGHQNNSRLCPTCRQKLVSKDLRRDFEHYKDFEVGTMPAVLPRVTTRSIPILIEVTNTYLDSLPSQAQIRPHYYPSMYHVKKYIAMMGGSAGNVMYNVRKQFCGSGVHLSRHRVREMNHYLAGLESLRLGRDRLATLQEENFPQHREVVTEELKVLARRDLAWLYDTMFTWKMECHGEGNEFADQPDEQPWSPDDDGSDYGSEDLDIYGSGTGYCSSEDSNHSESDQEDGSVGLEGLSIHPEAESGA</sequence>
<evidence type="ECO:0000256" key="1">
    <source>
        <dbReference type="PROSITE-ProRule" id="PRU00175"/>
    </source>
</evidence>
<feature type="domain" description="RING-type" evidence="3">
    <location>
        <begin position="294"/>
        <end position="342"/>
    </location>
</feature>
<dbReference type="GO" id="GO:0005634">
    <property type="term" value="C:nucleus"/>
    <property type="evidence" value="ECO:0007669"/>
    <property type="project" value="InterPro"/>
</dbReference>
<feature type="region of interest" description="Disordered" evidence="2">
    <location>
        <begin position="1"/>
        <end position="24"/>
    </location>
</feature>
<dbReference type="Proteomes" id="UP000799779">
    <property type="component" value="Unassembled WGS sequence"/>
</dbReference>
<organism evidence="4 5">
    <name type="scientific">Amniculicola lignicola CBS 123094</name>
    <dbReference type="NCBI Taxonomy" id="1392246"/>
    <lineage>
        <taxon>Eukaryota</taxon>
        <taxon>Fungi</taxon>
        <taxon>Dikarya</taxon>
        <taxon>Ascomycota</taxon>
        <taxon>Pezizomycotina</taxon>
        <taxon>Dothideomycetes</taxon>
        <taxon>Pleosporomycetidae</taxon>
        <taxon>Pleosporales</taxon>
        <taxon>Amniculicolaceae</taxon>
        <taxon>Amniculicola</taxon>
    </lineage>
</organism>
<keyword evidence="1" id="KW-0863">Zinc-finger</keyword>
<dbReference type="Pfam" id="PF13639">
    <property type="entry name" value="zf-RING_2"/>
    <property type="match status" value="1"/>
</dbReference>
<dbReference type="PANTHER" id="PTHR16047">
    <property type="entry name" value="RFWD3 PROTEIN"/>
    <property type="match status" value="1"/>
</dbReference>
<keyword evidence="1" id="KW-0862">Zinc</keyword>
<dbReference type="GO" id="GO:0004842">
    <property type="term" value="F:ubiquitin-protein transferase activity"/>
    <property type="evidence" value="ECO:0007669"/>
    <property type="project" value="InterPro"/>
</dbReference>
<dbReference type="GO" id="GO:0016567">
    <property type="term" value="P:protein ubiquitination"/>
    <property type="evidence" value="ECO:0007669"/>
    <property type="project" value="InterPro"/>
</dbReference>
<keyword evidence="1" id="KW-0479">Metal-binding</keyword>
<reference evidence="4" key="1">
    <citation type="journal article" date="2020" name="Stud. Mycol.">
        <title>101 Dothideomycetes genomes: a test case for predicting lifestyles and emergence of pathogens.</title>
        <authorList>
            <person name="Haridas S."/>
            <person name="Albert R."/>
            <person name="Binder M."/>
            <person name="Bloem J."/>
            <person name="Labutti K."/>
            <person name="Salamov A."/>
            <person name="Andreopoulos B."/>
            <person name="Baker S."/>
            <person name="Barry K."/>
            <person name="Bills G."/>
            <person name="Bluhm B."/>
            <person name="Cannon C."/>
            <person name="Castanera R."/>
            <person name="Culley D."/>
            <person name="Daum C."/>
            <person name="Ezra D."/>
            <person name="Gonzalez J."/>
            <person name="Henrissat B."/>
            <person name="Kuo A."/>
            <person name="Liang C."/>
            <person name="Lipzen A."/>
            <person name="Lutzoni F."/>
            <person name="Magnuson J."/>
            <person name="Mondo S."/>
            <person name="Nolan M."/>
            <person name="Ohm R."/>
            <person name="Pangilinan J."/>
            <person name="Park H.-J."/>
            <person name="Ramirez L."/>
            <person name="Alfaro M."/>
            <person name="Sun H."/>
            <person name="Tritt A."/>
            <person name="Yoshinaga Y."/>
            <person name="Zwiers L.-H."/>
            <person name="Turgeon B."/>
            <person name="Goodwin S."/>
            <person name="Spatafora J."/>
            <person name="Crous P."/>
            <person name="Grigoriev I."/>
        </authorList>
    </citation>
    <scope>NUCLEOTIDE SEQUENCE</scope>
    <source>
        <strain evidence="4">CBS 123094</strain>
    </source>
</reference>
<dbReference type="InterPro" id="IPR001841">
    <property type="entry name" value="Znf_RING"/>
</dbReference>
<dbReference type="Gene3D" id="3.30.40.10">
    <property type="entry name" value="Zinc/RING finger domain, C3HC4 (zinc finger)"/>
    <property type="match status" value="1"/>
</dbReference>
<dbReference type="GO" id="GO:0008270">
    <property type="term" value="F:zinc ion binding"/>
    <property type="evidence" value="ECO:0007669"/>
    <property type="project" value="UniProtKB-KW"/>
</dbReference>
<name>A0A6A5WD45_9PLEO</name>
<accession>A0A6A5WD45</accession>
<dbReference type="OrthoDB" id="8062037at2759"/>
<protein>
    <recommendedName>
        <fullName evidence="3">RING-type domain-containing protein</fullName>
    </recommendedName>
</protein>
<feature type="region of interest" description="Disordered" evidence="2">
    <location>
        <begin position="507"/>
        <end position="575"/>
    </location>
</feature>
<dbReference type="SUPFAM" id="SSF57850">
    <property type="entry name" value="RING/U-box"/>
    <property type="match status" value="1"/>
</dbReference>
<dbReference type="GO" id="GO:0036297">
    <property type="term" value="P:interstrand cross-link repair"/>
    <property type="evidence" value="ECO:0007669"/>
    <property type="project" value="InterPro"/>
</dbReference>
<dbReference type="SMART" id="SM00184">
    <property type="entry name" value="RING"/>
    <property type="match status" value="1"/>
</dbReference>
<dbReference type="PANTHER" id="PTHR16047:SF7">
    <property type="entry name" value="E3 UBIQUITIN-PROTEIN LIGASE RFWD3"/>
    <property type="match status" value="1"/>
</dbReference>
<evidence type="ECO:0000313" key="4">
    <source>
        <dbReference type="EMBL" id="KAF1995556.1"/>
    </source>
</evidence>
<dbReference type="EMBL" id="ML977637">
    <property type="protein sequence ID" value="KAF1995556.1"/>
    <property type="molecule type" value="Genomic_DNA"/>
</dbReference>
<dbReference type="PROSITE" id="PS50089">
    <property type="entry name" value="ZF_RING_2"/>
    <property type="match status" value="1"/>
</dbReference>
<evidence type="ECO:0000256" key="2">
    <source>
        <dbReference type="SAM" id="MobiDB-lite"/>
    </source>
</evidence>